<dbReference type="InterPro" id="IPR017073">
    <property type="entry name" value="HGS/VPS27"/>
</dbReference>
<evidence type="ECO:0000256" key="9">
    <source>
        <dbReference type="SAM" id="Coils"/>
    </source>
</evidence>
<evidence type="ECO:0000259" key="11">
    <source>
        <dbReference type="PROSITE" id="PS50178"/>
    </source>
</evidence>
<feature type="region of interest" description="Disordered" evidence="10">
    <location>
        <begin position="297"/>
        <end position="319"/>
    </location>
</feature>
<dbReference type="GO" id="GO:0005769">
    <property type="term" value="C:early endosome"/>
    <property type="evidence" value="ECO:0007669"/>
    <property type="project" value="TreeGrafter"/>
</dbReference>
<sequence>MFRNSTSTFDRLLEKATSHLLLEPDWDSILQICDLIRQGDVPPKHAVVSVRKKIGHENPNVGMFALQCLESMMKNCGSFVHDEVATKEFMEFLRETAHLSEPGCGQHGNSNPVKEKVLELIQVWAHAFRSESQYKACQDAYNILKMEGHTFPQLREADAMFAAETAPEWKDGECCHRCRVQFSTFQRKHHCRCCGQVFCSKCSSKSSIIPKFGIEKEVRVCDSCYDQLNKNEGGKSEGDDLPEEYVKSPLARQSQVPHSSSLCPPSTFLPQEQEELALALALSQSEAEAKSKERMKLDYNPYGGGNPSSDAKGPAANAAPTYAQPAAKVTAASLDTSDMDPDLARYLNRNYWEQKSEETTAKVSSTQPSAPTESQPMMATTPPKAEERFQNGGEMDAEQNQFFDALQRSVEIFMNRMKSNSSRGRSIANDSSVQSLFQTINAMHPQLMKFIGDQEDARADYEGLQDKLTQLKDARDALDALREEHQQKRRREREEMERQRAIQMAQKLEILRQQKHVYLEQQRQMELQRMEELRMEMQMRLQQQKQVQHMRAMHYGYQPQQAMYGQPGAPAFSPPGGSLEGSPHHQPQMYNPAAGPPQMGVPPGGPMPGGPPQQMPPNMTVPTSGYVQPGFPPGQMTQAAYPYDMYNMQGLATAMPGHPGAVPQGYNPPPAQYPPGGMPPPDQMPPQQMQPPPTQGQMPMQHQGPPPPQQGGPAPQQGGPPPQQGGPPPVGQPPSMDAQLISFD</sequence>
<evidence type="ECO:0000256" key="7">
    <source>
        <dbReference type="ARBA" id="ARBA00022833"/>
    </source>
</evidence>
<evidence type="ECO:0000256" key="2">
    <source>
        <dbReference type="ARBA" id="ARBA00015450"/>
    </source>
</evidence>
<keyword evidence="7" id="KW-0862">Zinc</keyword>
<evidence type="ECO:0000259" key="12">
    <source>
        <dbReference type="PROSITE" id="PS50179"/>
    </source>
</evidence>
<keyword evidence="9" id="KW-0175">Coiled coil</keyword>
<dbReference type="GO" id="GO:0043130">
    <property type="term" value="F:ubiquitin binding"/>
    <property type="evidence" value="ECO:0007669"/>
    <property type="project" value="InterPro"/>
</dbReference>
<dbReference type="PANTHER" id="PTHR46275:SF1">
    <property type="entry name" value="HEPATOCYTE GROWTH FACTOR-REGULATED TYROSINE KINASE SUBSTRATE"/>
    <property type="match status" value="1"/>
</dbReference>
<feature type="compositionally biased region" description="Pro residues" evidence="10">
    <location>
        <begin position="718"/>
        <end position="732"/>
    </location>
</feature>
<dbReference type="Gene3D" id="1.20.5.1940">
    <property type="match status" value="1"/>
</dbReference>
<dbReference type="CDD" id="cd15720">
    <property type="entry name" value="FYVE_Hrs"/>
    <property type="match status" value="1"/>
</dbReference>
<dbReference type="Gene3D" id="1.25.40.90">
    <property type="match status" value="1"/>
</dbReference>
<evidence type="ECO:0000256" key="5">
    <source>
        <dbReference type="ARBA" id="ARBA00022723"/>
    </source>
</evidence>
<evidence type="ECO:0000256" key="6">
    <source>
        <dbReference type="ARBA" id="ARBA00022771"/>
    </source>
</evidence>
<name>X1Z7B1_CAPTE</name>
<dbReference type="GO" id="GO:0032456">
    <property type="term" value="P:endocytic recycling"/>
    <property type="evidence" value="ECO:0007669"/>
    <property type="project" value="TreeGrafter"/>
</dbReference>
<dbReference type="CDD" id="cd21387">
    <property type="entry name" value="GAT_Hrs"/>
    <property type="match status" value="1"/>
</dbReference>
<dbReference type="PIRSF" id="PIRSF036956">
    <property type="entry name" value="Hrs_Vps27"/>
    <property type="match status" value="1"/>
</dbReference>
<accession>X1Z7B1</accession>
<dbReference type="PROSITE" id="PS50330">
    <property type="entry name" value="UIM"/>
    <property type="match status" value="1"/>
</dbReference>
<dbReference type="Proteomes" id="UP000014760">
    <property type="component" value="Unassembled WGS sequence"/>
</dbReference>
<dbReference type="Pfam" id="PF12210">
    <property type="entry name" value="Hrs_helical"/>
    <property type="match status" value="1"/>
</dbReference>
<keyword evidence="14" id="KW-1185">Reference proteome</keyword>
<evidence type="ECO:0000256" key="3">
    <source>
        <dbReference type="ARBA" id="ARBA00022490"/>
    </source>
</evidence>
<dbReference type="InterPro" id="IPR017455">
    <property type="entry name" value="Znf_FYVE-rel"/>
</dbReference>
<evidence type="ECO:0000256" key="8">
    <source>
        <dbReference type="PROSITE-ProRule" id="PRU00091"/>
    </source>
</evidence>
<reference evidence="14" key="2">
    <citation type="journal article" date="2013" name="Nature">
        <title>Insights into bilaterian evolution from three spiralian genomes.</title>
        <authorList>
            <person name="Simakov O."/>
            <person name="Marletaz F."/>
            <person name="Cho S.J."/>
            <person name="Edsinger-Gonzales E."/>
            <person name="Havlak P."/>
            <person name="Hellsten U."/>
            <person name="Kuo D.H."/>
            <person name="Larsson T."/>
            <person name="Lv J."/>
            <person name="Arendt D."/>
            <person name="Savage R."/>
            <person name="Osoegawa K."/>
            <person name="de Jong P."/>
            <person name="Grimwood J."/>
            <person name="Chapman J.A."/>
            <person name="Shapiro H."/>
            <person name="Aerts A."/>
            <person name="Otillar R.P."/>
            <person name="Terry A.Y."/>
            <person name="Boore J.L."/>
            <person name="Grigoriev I.V."/>
            <person name="Lindberg D.R."/>
            <person name="Seaver E.C."/>
            <person name="Weisblat D.A."/>
            <person name="Putnam N.H."/>
            <person name="Rokhsar D.S."/>
        </authorList>
    </citation>
    <scope>NUCLEOTIDE SEQUENCE</scope>
    <source>
        <strain evidence="14">I ESC-2004</strain>
    </source>
</reference>
<feature type="compositionally biased region" description="Pro residues" evidence="10">
    <location>
        <begin position="666"/>
        <end position="694"/>
    </location>
</feature>
<dbReference type="GO" id="GO:0031623">
    <property type="term" value="P:receptor internalization"/>
    <property type="evidence" value="ECO:0007669"/>
    <property type="project" value="TreeGrafter"/>
</dbReference>
<dbReference type="OrthoDB" id="957735at2759"/>
<keyword evidence="4" id="KW-0597">Phosphoprotein</keyword>
<organism evidence="13 14">
    <name type="scientific">Capitella teleta</name>
    <name type="common">Polychaete worm</name>
    <dbReference type="NCBI Taxonomy" id="283909"/>
    <lineage>
        <taxon>Eukaryota</taxon>
        <taxon>Metazoa</taxon>
        <taxon>Spiralia</taxon>
        <taxon>Lophotrochozoa</taxon>
        <taxon>Annelida</taxon>
        <taxon>Polychaeta</taxon>
        <taxon>Sedentaria</taxon>
        <taxon>Scolecida</taxon>
        <taxon>Capitellidae</taxon>
        <taxon>Capitella</taxon>
    </lineage>
</organism>
<dbReference type="EMBL" id="AMQN01000185">
    <property type="status" value="NOT_ANNOTATED_CDS"/>
    <property type="molecule type" value="Genomic_DNA"/>
</dbReference>
<dbReference type="InterPro" id="IPR013083">
    <property type="entry name" value="Znf_RING/FYVE/PHD"/>
</dbReference>
<feature type="region of interest" description="Disordered" evidence="10">
    <location>
        <begin position="569"/>
        <end position="633"/>
    </location>
</feature>
<dbReference type="SMART" id="SM00288">
    <property type="entry name" value="VHS"/>
    <property type="match status" value="1"/>
</dbReference>
<dbReference type="EnsemblMetazoa" id="CapteT155134">
    <property type="protein sequence ID" value="CapteP155134"/>
    <property type="gene ID" value="CapteG155134"/>
</dbReference>
<evidence type="ECO:0000313" key="13">
    <source>
        <dbReference type="EnsemblMetazoa" id="CapteP155134"/>
    </source>
</evidence>
<dbReference type="AlphaFoldDB" id="X1Z7B1"/>
<feature type="compositionally biased region" description="Polar residues" evidence="10">
    <location>
        <begin position="361"/>
        <end position="378"/>
    </location>
</feature>
<dbReference type="InterPro" id="IPR011011">
    <property type="entry name" value="Znf_FYVE_PHD"/>
</dbReference>
<feature type="domain" description="VHS" evidence="12">
    <location>
        <begin position="16"/>
        <end position="152"/>
    </location>
</feature>
<dbReference type="HOGENOM" id="CLU_013062_0_0_1"/>
<dbReference type="PROSITE" id="PS50178">
    <property type="entry name" value="ZF_FYVE"/>
    <property type="match status" value="1"/>
</dbReference>
<dbReference type="InterPro" id="IPR000306">
    <property type="entry name" value="Znf_FYVE"/>
</dbReference>
<dbReference type="InterPro" id="IPR024641">
    <property type="entry name" value="HRS_helical"/>
</dbReference>
<dbReference type="GO" id="GO:0008270">
    <property type="term" value="F:zinc ion binding"/>
    <property type="evidence" value="ECO:0007669"/>
    <property type="project" value="UniProtKB-KW"/>
</dbReference>
<proteinExistence type="predicted"/>
<dbReference type="Gene3D" id="3.30.40.10">
    <property type="entry name" value="Zinc/RING finger domain, C3HC4 (zinc finger)"/>
    <property type="match status" value="1"/>
</dbReference>
<dbReference type="SUPFAM" id="SSF57903">
    <property type="entry name" value="FYVE/PHD zinc finger"/>
    <property type="match status" value="1"/>
</dbReference>
<reference evidence="14" key="1">
    <citation type="submission" date="2012-12" db="EMBL/GenBank/DDBJ databases">
        <authorList>
            <person name="Hellsten U."/>
            <person name="Grimwood J."/>
            <person name="Chapman J.A."/>
            <person name="Shapiro H."/>
            <person name="Aerts A."/>
            <person name="Otillar R.P."/>
            <person name="Terry A.Y."/>
            <person name="Boore J.L."/>
            <person name="Simakov O."/>
            <person name="Marletaz F."/>
            <person name="Cho S.-J."/>
            <person name="Edsinger-Gonzales E."/>
            <person name="Havlak P."/>
            <person name="Kuo D.-H."/>
            <person name="Larsson T."/>
            <person name="Lv J."/>
            <person name="Arendt D."/>
            <person name="Savage R."/>
            <person name="Osoegawa K."/>
            <person name="de Jong P."/>
            <person name="Lindberg D.R."/>
            <person name="Seaver E.C."/>
            <person name="Weisblat D.A."/>
            <person name="Putnam N.H."/>
            <person name="Grigoriev I.V."/>
            <person name="Rokhsar D.S."/>
        </authorList>
    </citation>
    <scope>NUCLEOTIDE SEQUENCE</scope>
    <source>
        <strain evidence="14">I ESC-2004</strain>
    </source>
</reference>
<dbReference type="InterPro" id="IPR003903">
    <property type="entry name" value="UIM_dom"/>
</dbReference>
<feature type="compositionally biased region" description="Pro residues" evidence="10">
    <location>
        <begin position="599"/>
        <end position="615"/>
    </location>
</feature>
<keyword evidence="3" id="KW-0963">Cytoplasm</keyword>
<dbReference type="Pfam" id="PF01363">
    <property type="entry name" value="FYVE"/>
    <property type="match status" value="1"/>
</dbReference>
<dbReference type="SMART" id="SM00064">
    <property type="entry name" value="FYVE"/>
    <property type="match status" value="1"/>
</dbReference>
<reference evidence="13" key="3">
    <citation type="submission" date="2015-06" db="UniProtKB">
        <authorList>
            <consortium name="EnsemblMetazoa"/>
        </authorList>
    </citation>
    <scope>IDENTIFICATION</scope>
</reference>
<keyword evidence="5" id="KW-0479">Metal-binding</keyword>
<dbReference type="PROSITE" id="PS50179">
    <property type="entry name" value="VHS"/>
    <property type="match status" value="1"/>
</dbReference>
<dbReference type="InterPro" id="IPR002014">
    <property type="entry name" value="VHS_dom"/>
</dbReference>
<dbReference type="CDD" id="cd03569">
    <property type="entry name" value="VHS_Hrs"/>
    <property type="match status" value="1"/>
</dbReference>
<dbReference type="Pfam" id="PF00790">
    <property type="entry name" value="VHS"/>
    <property type="match status" value="1"/>
</dbReference>
<feature type="region of interest" description="Disordered" evidence="10">
    <location>
        <begin position="659"/>
        <end position="744"/>
    </location>
</feature>
<protein>
    <recommendedName>
        <fullName evidence="2">Hepatocyte growth factor-regulated tyrosine kinase substrate</fullName>
    </recommendedName>
</protein>
<dbReference type="SUPFAM" id="SSF48464">
    <property type="entry name" value="ENTH/VHS domain"/>
    <property type="match status" value="1"/>
</dbReference>
<dbReference type="GO" id="GO:0035091">
    <property type="term" value="F:phosphatidylinositol binding"/>
    <property type="evidence" value="ECO:0007669"/>
    <property type="project" value="InterPro"/>
</dbReference>
<dbReference type="OMA" id="DQQCSAK"/>
<dbReference type="PANTHER" id="PTHR46275">
    <property type="entry name" value="HEPATOCYTE GROWTH FACTOR-REGULATED TYROSINE KINASE SUBSTRATE"/>
    <property type="match status" value="1"/>
</dbReference>
<keyword evidence="6 8" id="KW-0863">Zinc-finger</keyword>
<dbReference type="InterPro" id="IPR008942">
    <property type="entry name" value="ENTH_VHS"/>
</dbReference>
<feature type="domain" description="FYVE-type" evidence="11">
    <location>
        <begin position="169"/>
        <end position="229"/>
    </location>
</feature>
<feature type="coiled-coil region" evidence="9">
    <location>
        <begin position="454"/>
        <end position="547"/>
    </location>
</feature>
<feature type="region of interest" description="Disordered" evidence="10">
    <location>
        <begin position="355"/>
        <end position="385"/>
    </location>
</feature>
<evidence type="ECO:0000256" key="1">
    <source>
        <dbReference type="ARBA" id="ARBA00004496"/>
    </source>
</evidence>
<evidence type="ECO:0000256" key="4">
    <source>
        <dbReference type="ARBA" id="ARBA00022553"/>
    </source>
</evidence>
<comment type="subcellular location">
    <subcellularLocation>
        <location evidence="1">Cytoplasm</location>
    </subcellularLocation>
</comment>
<evidence type="ECO:0000256" key="10">
    <source>
        <dbReference type="SAM" id="MobiDB-lite"/>
    </source>
</evidence>
<evidence type="ECO:0000313" key="14">
    <source>
        <dbReference type="Proteomes" id="UP000014760"/>
    </source>
</evidence>